<protein>
    <submittedName>
        <fullName evidence="1">Uncharacterized protein</fullName>
    </submittedName>
</protein>
<dbReference type="Proteomes" id="UP001185331">
    <property type="component" value="Unassembled WGS sequence"/>
</dbReference>
<gene>
    <name evidence="1" type="ORF">J2Y00_001368</name>
</gene>
<name>A0AAE4BLU8_9DEIO</name>
<comment type="caution">
    <text evidence="1">The sequence shown here is derived from an EMBL/GenBank/DDBJ whole genome shotgun (WGS) entry which is preliminary data.</text>
</comment>
<dbReference type="RefSeq" id="WP_309852071.1">
    <property type="nucleotide sequence ID" value="NZ_JAVDQJ010000003.1"/>
</dbReference>
<reference evidence="1" key="1">
    <citation type="submission" date="2023-07" db="EMBL/GenBank/DDBJ databases">
        <title>Sorghum-associated microbial communities from plants grown in Nebraska, USA.</title>
        <authorList>
            <person name="Schachtman D."/>
        </authorList>
    </citation>
    <scope>NUCLEOTIDE SEQUENCE</scope>
    <source>
        <strain evidence="1">BE330</strain>
    </source>
</reference>
<dbReference type="EMBL" id="JAVDQK010000003">
    <property type="protein sequence ID" value="MDR6217807.1"/>
    <property type="molecule type" value="Genomic_DNA"/>
</dbReference>
<proteinExistence type="predicted"/>
<evidence type="ECO:0000313" key="2">
    <source>
        <dbReference type="Proteomes" id="UP001185331"/>
    </source>
</evidence>
<organism evidence="1 2">
    <name type="scientific">Deinococcus soli</name>
    <name type="common">ex Cha et al. 2016</name>
    <dbReference type="NCBI Taxonomy" id="1309411"/>
    <lineage>
        <taxon>Bacteria</taxon>
        <taxon>Thermotogati</taxon>
        <taxon>Deinococcota</taxon>
        <taxon>Deinococci</taxon>
        <taxon>Deinococcales</taxon>
        <taxon>Deinococcaceae</taxon>
        <taxon>Deinococcus</taxon>
    </lineage>
</organism>
<sequence length="420" mass="44968">MALRPRSRAGRATRLKRLAFVLVVLGSVGGTLGALLLSAQVFDRLSRASAQVDALSLARRPASSATLGWQAAPPGTRQPDGLTLEDLRQAYLLAFSELTYAHGSGDTTGLPGRFGGRALQEAVAATTPRTGALVLDWGHRATPLGLLDDRTFRLQDDLWTLRTLPGSDGWQEPVVRRETRSVTLQQSGRVWRVTHWRVTEWRAPQTRPSPPLPLKGWRAVILEDWSDWTRDEWTGTLRRVRRAGLNPVALAMPDVPTLNTGRALGLGVRLARQAGLDVLVTFGAPLTLESLPSRVTAGLQASGALALLPGPLPDSSLRTARAIQVLRAAQPLPLVTEGAPVRTEVRALIAGTVTDAPSVGTITASAAFRLPAAPRLPWKQAGFLEAASALPDRGWLSPSLDALTDTGGGLTPLGRALLRR</sequence>
<accession>A0AAE4BLU8</accession>
<dbReference type="AlphaFoldDB" id="A0AAE4BLU8"/>
<evidence type="ECO:0000313" key="1">
    <source>
        <dbReference type="EMBL" id="MDR6217807.1"/>
    </source>
</evidence>